<dbReference type="Proteomes" id="UP000537204">
    <property type="component" value="Unassembled WGS sequence"/>
</dbReference>
<dbReference type="EMBL" id="JACHCE010000001">
    <property type="protein sequence ID" value="MBB5635243.1"/>
    <property type="molecule type" value="Genomic_DNA"/>
</dbReference>
<feature type="transmembrane region" description="Helical" evidence="1">
    <location>
        <begin position="84"/>
        <end position="110"/>
    </location>
</feature>
<comment type="caution">
    <text evidence="2">The sequence shown here is derived from an EMBL/GenBank/DDBJ whole genome shotgun (WGS) entry which is preliminary data.</text>
</comment>
<organism evidence="2 3">
    <name type="scientific">Pedobacter cryoconitis</name>
    <dbReference type="NCBI Taxonomy" id="188932"/>
    <lineage>
        <taxon>Bacteria</taxon>
        <taxon>Pseudomonadati</taxon>
        <taxon>Bacteroidota</taxon>
        <taxon>Sphingobacteriia</taxon>
        <taxon>Sphingobacteriales</taxon>
        <taxon>Sphingobacteriaceae</taxon>
        <taxon>Pedobacter</taxon>
    </lineage>
</organism>
<evidence type="ECO:0000256" key="1">
    <source>
        <dbReference type="SAM" id="Phobius"/>
    </source>
</evidence>
<evidence type="ECO:0000313" key="2">
    <source>
        <dbReference type="EMBL" id="MBB5635243.1"/>
    </source>
</evidence>
<keyword evidence="1" id="KW-0812">Transmembrane</keyword>
<keyword evidence="1" id="KW-0472">Membrane</keyword>
<sequence>MQEKHLNELLKNETFINYCLKRNKQDINDWEIRIQENPETKAQLEELKVLVLAMGHHAGQKAIAQNYLKLRNLINQGYALKKRYILFFFGWISSAAAIIVLPVFFVFYSLTSNVLRQSLSVIRFLDTYSVKHNVFHKPAGHPENSLIYSAKYRPDDYAFNHVSKVM</sequence>
<proteinExistence type="predicted"/>
<protein>
    <submittedName>
        <fullName evidence="2">Uncharacterized protein</fullName>
    </submittedName>
</protein>
<gene>
    <name evidence="2" type="ORF">HDE68_001128</name>
</gene>
<keyword evidence="1" id="KW-1133">Transmembrane helix</keyword>
<evidence type="ECO:0000313" key="3">
    <source>
        <dbReference type="Proteomes" id="UP000537204"/>
    </source>
</evidence>
<dbReference type="AlphaFoldDB" id="A0A7W9DXS5"/>
<accession>A0A7W9DXS5</accession>
<reference evidence="2 3" key="1">
    <citation type="submission" date="2020-08" db="EMBL/GenBank/DDBJ databases">
        <title>Genomic Encyclopedia of Type Strains, Phase IV (KMG-V): Genome sequencing to study the core and pangenomes of soil and plant-associated prokaryotes.</title>
        <authorList>
            <person name="Whitman W."/>
        </authorList>
    </citation>
    <scope>NUCLEOTIDE SEQUENCE [LARGE SCALE GENOMIC DNA]</scope>
    <source>
        <strain evidence="2 3">S3M1</strain>
    </source>
</reference>
<name>A0A7W9DXS5_9SPHI</name>
<dbReference type="RefSeq" id="WP_183879700.1">
    <property type="nucleotide sequence ID" value="NZ_JACHCE010000001.1"/>
</dbReference>